<reference evidence="4" key="1">
    <citation type="journal article" date="2019" name="Int. J. Syst. Evol. Microbiol.">
        <title>The Global Catalogue of Microorganisms (GCM) 10K type strain sequencing project: providing services to taxonomists for standard genome sequencing and annotation.</title>
        <authorList>
            <consortium name="The Broad Institute Genomics Platform"/>
            <consortium name="The Broad Institute Genome Sequencing Center for Infectious Disease"/>
            <person name="Wu L."/>
            <person name="Ma J."/>
        </authorList>
    </citation>
    <scope>NUCLEOTIDE SEQUENCE [LARGE SCALE GENOMIC DNA]</scope>
    <source>
        <strain evidence="4">JCM 32226</strain>
    </source>
</reference>
<evidence type="ECO:0000256" key="1">
    <source>
        <dbReference type="SAM" id="Phobius"/>
    </source>
</evidence>
<feature type="chain" id="PRO_5046336259" description="DUF2167 domain-containing protein" evidence="2">
    <location>
        <begin position="19"/>
        <end position="298"/>
    </location>
</feature>
<keyword evidence="4" id="KW-1185">Reference proteome</keyword>
<gene>
    <name evidence="3" type="ORF">GCM10023095_20940</name>
</gene>
<evidence type="ECO:0000256" key="2">
    <source>
        <dbReference type="SAM" id="SignalP"/>
    </source>
</evidence>
<feature type="signal peptide" evidence="2">
    <location>
        <begin position="1"/>
        <end position="18"/>
    </location>
</feature>
<dbReference type="Proteomes" id="UP001501321">
    <property type="component" value="Unassembled WGS sequence"/>
</dbReference>
<name>A0ABP8QAG7_9GAMM</name>
<keyword evidence="1" id="KW-0472">Membrane</keyword>
<dbReference type="EMBL" id="BAABFC010000013">
    <property type="protein sequence ID" value="GAA4499973.1"/>
    <property type="molecule type" value="Genomic_DNA"/>
</dbReference>
<evidence type="ECO:0000313" key="4">
    <source>
        <dbReference type="Proteomes" id="UP001501321"/>
    </source>
</evidence>
<dbReference type="Pfam" id="PF09935">
    <property type="entry name" value="DUF2167"/>
    <property type="match status" value="1"/>
</dbReference>
<organism evidence="3 4">
    <name type="scientific">Pseudaeromonas paramecii</name>
    <dbReference type="NCBI Taxonomy" id="2138166"/>
    <lineage>
        <taxon>Bacteria</taxon>
        <taxon>Pseudomonadati</taxon>
        <taxon>Pseudomonadota</taxon>
        <taxon>Gammaproteobacteria</taxon>
        <taxon>Aeromonadales</taxon>
        <taxon>Aeromonadaceae</taxon>
        <taxon>Pseudaeromonas</taxon>
    </lineage>
</organism>
<protein>
    <recommendedName>
        <fullName evidence="5">DUF2167 domain-containing protein</fullName>
    </recommendedName>
</protein>
<keyword evidence="2" id="KW-0732">Signal</keyword>
<keyword evidence="1" id="KW-0812">Transmembrane</keyword>
<accession>A0ABP8QAG7</accession>
<sequence length="298" mass="33601">MFARVIALMLLTVGALSAAEFPSLDNLWQQTQEAALHGPVILKLEDQATLRLPSGYEYIPQPEATRWLQAIGQQGDSRLLGLILSDKQEQDWMIRVRLYRDGYISGDDAKLNADGLLIRLQHNTQQRNAKLGEGDTRLEIAGWLTPPRYNTERHQLIWAADMFQQREEDKVALAAHVSALLLGREGRLHFRLITDHNRLDERLPLLQELLNQLQFNEGKRYEDASPTDPRSNTDLATLVAGPAQPQGDIIKQISQLGVWRLLLLLLLAVIPIALLTHRRSRFRLSGSLSSGNLPPDPL</sequence>
<evidence type="ECO:0008006" key="5">
    <source>
        <dbReference type="Google" id="ProtNLM"/>
    </source>
</evidence>
<keyword evidence="1" id="KW-1133">Transmembrane helix</keyword>
<comment type="caution">
    <text evidence="3">The sequence shown here is derived from an EMBL/GenBank/DDBJ whole genome shotgun (WGS) entry which is preliminary data.</text>
</comment>
<dbReference type="InterPro" id="IPR018682">
    <property type="entry name" value="DUF2167_membr"/>
</dbReference>
<proteinExistence type="predicted"/>
<feature type="transmembrane region" description="Helical" evidence="1">
    <location>
        <begin position="257"/>
        <end position="275"/>
    </location>
</feature>
<dbReference type="RefSeq" id="WP_345012803.1">
    <property type="nucleotide sequence ID" value="NZ_BAABFC010000013.1"/>
</dbReference>
<evidence type="ECO:0000313" key="3">
    <source>
        <dbReference type="EMBL" id="GAA4499973.1"/>
    </source>
</evidence>